<reference evidence="2 3" key="1">
    <citation type="journal article" date="2015" name="Genome Announc.">
        <title>Complete Genome Sequence of Pelosinus fermentans JBW45, a Member of a Remarkably Competitive Group of Negativicutes in the Firmicutes Phylum.</title>
        <authorList>
            <person name="De Leon K.B."/>
            <person name="Utturkar S.M."/>
            <person name="Camilleri L.B."/>
            <person name="Elias D.A."/>
            <person name="Arkin A.P."/>
            <person name="Fields M.W."/>
            <person name="Brown S.D."/>
            <person name="Wall J.D."/>
        </authorList>
    </citation>
    <scope>NUCLEOTIDE SEQUENCE [LARGE SCALE GENOMIC DNA]</scope>
    <source>
        <strain evidence="2 3">JBW45</strain>
    </source>
</reference>
<proteinExistence type="predicted"/>
<evidence type="ECO:0000256" key="1">
    <source>
        <dbReference type="SAM" id="Phobius"/>
    </source>
</evidence>
<sequence>MDNNKKRENEWHNHPVVIFAEILVLYTAINSIIALFNL</sequence>
<reference evidence="3" key="2">
    <citation type="submission" date="2015-02" db="EMBL/GenBank/DDBJ databases">
        <title>Complete Genome Sequence of Pelosinus fermentans JBW45.</title>
        <authorList>
            <person name="De Leon K.B."/>
            <person name="Utturkar S.M."/>
            <person name="Camilleri L.B."/>
            <person name="Arkin A.P."/>
            <person name="Fields M.W."/>
            <person name="Brown S.D."/>
            <person name="Wall J.D."/>
        </authorList>
    </citation>
    <scope>NUCLEOTIDE SEQUENCE [LARGE SCALE GENOMIC DNA]</scope>
    <source>
        <strain evidence="3">JBW45</strain>
    </source>
</reference>
<dbReference type="KEGG" id="pft:JBW_02164"/>
<accession>I9NV44</accession>
<dbReference type="EMBL" id="CP010978">
    <property type="protein sequence ID" value="AJQ27514.1"/>
    <property type="molecule type" value="Genomic_DNA"/>
</dbReference>
<organism evidence="2 3">
    <name type="scientific">Pelosinus fermentans JBW45</name>
    <dbReference type="NCBI Taxonomy" id="1192197"/>
    <lineage>
        <taxon>Bacteria</taxon>
        <taxon>Bacillati</taxon>
        <taxon>Bacillota</taxon>
        <taxon>Negativicutes</taxon>
        <taxon>Selenomonadales</taxon>
        <taxon>Sporomusaceae</taxon>
        <taxon>Pelosinus</taxon>
    </lineage>
</organism>
<dbReference type="AlphaFoldDB" id="I9NV44"/>
<evidence type="ECO:0000313" key="2">
    <source>
        <dbReference type="EMBL" id="AJQ27514.1"/>
    </source>
</evidence>
<name>I9NV44_9FIRM</name>
<keyword evidence="1" id="KW-1133">Transmembrane helix</keyword>
<evidence type="ECO:0000313" key="3">
    <source>
        <dbReference type="Proteomes" id="UP000005361"/>
    </source>
</evidence>
<keyword evidence="1" id="KW-0472">Membrane</keyword>
<keyword evidence="1" id="KW-0812">Transmembrane</keyword>
<protein>
    <submittedName>
        <fullName evidence="2">Uncharacterized protein</fullName>
    </submittedName>
</protein>
<dbReference type="Proteomes" id="UP000005361">
    <property type="component" value="Chromosome"/>
</dbReference>
<dbReference type="HOGENOM" id="CLU_213315_0_0_9"/>
<gene>
    <name evidence="2" type="ORF">JBW_02164</name>
</gene>
<feature type="transmembrane region" description="Helical" evidence="1">
    <location>
        <begin position="16"/>
        <end position="36"/>
    </location>
</feature>